<evidence type="ECO:0000256" key="1">
    <source>
        <dbReference type="SAM" id="Coils"/>
    </source>
</evidence>
<proteinExistence type="predicted"/>
<organism evidence="2">
    <name type="scientific">uncultured Sulfurovum sp</name>
    <dbReference type="NCBI Taxonomy" id="269237"/>
    <lineage>
        <taxon>Bacteria</taxon>
        <taxon>Pseudomonadati</taxon>
        <taxon>Campylobacterota</taxon>
        <taxon>Epsilonproteobacteria</taxon>
        <taxon>Campylobacterales</taxon>
        <taxon>Sulfurovaceae</taxon>
        <taxon>Sulfurovum</taxon>
        <taxon>environmental samples</taxon>
    </lineage>
</organism>
<dbReference type="EMBL" id="CACVAX010000008">
    <property type="protein sequence ID" value="CAA6803859.1"/>
    <property type="molecule type" value="Genomic_DNA"/>
</dbReference>
<evidence type="ECO:0008006" key="3">
    <source>
        <dbReference type="Google" id="ProtNLM"/>
    </source>
</evidence>
<dbReference type="GO" id="GO:0015562">
    <property type="term" value="F:efflux transmembrane transporter activity"/>
    <property type="evidence" value="ECO:0007669"/>
    <property type="project" value="InterPro"/>
</dbReference>
<keyword evidence="1" id="KW-0175">Coiled coil</keyword>
<accession>A0A6S6SG61</accession>
<gene>
    <name evidence="2" type="ORF">HELGO_WM10442</name>
</gene>
<name>A0A6S6SG61_9BACT</name>
<dbReference type="SUPFAM" id="SSF56954">
    <property type="entry name" value="Outer membrane efflux proteins (OEP)"/>
    <property type="match status" value="1"/>
</dbReference>
<reference evidence="2" key="1">
    <citation type="submission" date="2020-01" db="EMBL/GenBank/DDBJ databases">
        <authorList>
            <person name="Meier V. D."/>
            <person name="Meier V D."/>
        </authorList>
    </citation>
    <scope>NUCLEOTIDE SEQUENCE</scope>
    <source>
        <strain evidence="2">HLG_WM_MAG_04</strain>
    </source>
</reference>
<protein>
    <recommendedName>
        <fullName evidence="3">Heavy metal RND efflux outer membrane protein, CzcC family</fullName>
    </recommendedName>
</protein>
<dbReference type="AlphaFoldDB" id="A0A6S6SG61"/>
<feature type="coiled-coil region" evidence="1">
    <location>
        <begin position="87"/>
        <end position="114"/>
    </location>
</feature>
<evidence type="ECO:0000313" key="2">
    <source>
        <dbReference type="EMBL" id="CAA6803859.1"/>
    </source>
</evidence>
<dbReference type="Gene3D" id="1.20.1600.10">
    <property type="entry name" value="Outer membrane efflux proteins (OEP)"/>
    <property type="match status" value="1"/>
</dbReference>
<sequence length="399" mass="46332">MMIGIFMKYLLMIPLLFGILYAVNLNDILDNATQKNLMNQAIEKEGRALASKNLADTQTNPLTYNQSLARANGIGISGYEHEVSLSKEFKLGNIQSLEQKQNRLNNEAHLIEQEKYLVSFDNRLKNLYHQYCLDVKYVRSFQESYNNMTKLYVKKKKAFKYGEIAKTELLQLKFEKNRLKISLDNLSREEESSRVQLLSLTTLDNNEMLSCQDTYPIVQELSLETDSFQISQKAHDKRIESTQVGLKRYAKKLESIEVSMAYSKELETDIYTLGVSIPLNLSSNKSQNERAALMYQSSALALQNEQNIADKKYETELLKSRLSRNFRSIVAQEQNIDEYKNNLLPLMKKSYDYAESSVLEYLLSQHKLHTLQQELLEKQKTYYATLFQLYSISEIKETR</sequence>